<evidence type="ECO:0000313" key="5">
    <source>
        <dbReference type="EMBL" id="TWW60779.1"/>
    </source>
</evidence>
<dbReference type="EMBL" id="RHFK02000018">
    <property type="protein sequence ID" value="TWW60779.1"/>
    <property type="molecule type" value="Genomic_DNA"/>
</dbReference>
<name>A0A5C6N1C3_9TELE</name>
<proteinExistence type="predicted"/>
<evidence type="ECO:0000313" key="6">
    <source>
        <dbReference type="Proteomes" id="UP000324091"/>
    </source>
</evidence>
<accession>A0A5C6N1C3</accession>
<protein>
    <submittedName>
        <fullName evidence="5">G2/M phase-specific E3 ubiquitin-protein ligase</fullName>
    </submittedName>
</protein>
<keyword evidence="1" id="KW-0808">Transferase</keyword>
<evidence type="ECO:0000256" key="2">
    <source>
        <dbReference type="ARBA" id="ARBA00022786"/>
    </source>
</evidence>
<dbReference type="Proteomes" id="UP000324091">
    <property type="component" value="Chromosome 5"/>
</dbReference>
<sequence>MRTFNQDTPEGTYDLLYPDCSEQWNQILILKLSSLQGAQLNSIKLTLWFLNHKTKVLCKTYRNMKGQCIFGTQPLPKREDAPGHSATIQPGQIVISDAEDMDRPETNPAMTSCYSNYTDLYAPDVEDIDEELVAVDVENLQHTAVEEMSITLPDIVANLSLPIDHKRVSRFNISRANVWDGAVRGFKRPTYTENCDMLVRFTDDASVFEEGIDTGGPRREFFTLLMKHLKDWPIFDGSDGNQFLVYNAKAVREDEYFMAGKMIALSVVHGGPGPHFLSEDLVQYLAGRPSFKSTVNAITDEEIRKVLQEVRIA</sequence>
<dbReference type="Gene3D" id="3.90.1750.10">
    <property type="entry name" value="Hect, E3 ligase catalytic domains"/>
    <property type="match status" value="1"/>
</dbReference>
<reference evidence="5 6" key="1">
    <citation type="submission" date="2019-04" db="EMBL/GenBank/DDBJ databases">
        <title>Chromosome genome assembly for Takifugu flavidus.</title>
        <authorList>
            <person name="Xiao S."/>
        </authorList>
    </citation>
    <scope>NUCLEOTIDE SEQUENCE [LARGE SCALE GENOMIC DNA]</scope>
    <source>
        <strain evidence="5">HTHZ2018</strain>
        <tissue evidence="5">Muscle</tissue>
    </source>
</reference>
<evidence type="ECO:0000256" key="1">
    <source>
        <dbReference type="ARBA" id="ARBA00022679"/>
    </source>
</evidence>
<feature type="domain" description="HECT" evidence="4">
    <location>
        <begin position="188"/>
        <end position="229"/>
    </location>
</feature>
<organism evidence="5 6">
    <name type="scientific">Takifugu flavidus</name>
    <name type="common">sansaifugu</name>
    <dbReference type="NCBI Taxonomy" id="433684"/>
    <lineage>
        <taxon>Eukaryota</taxon>
        <taxon>Metazoa</taxon>
        <taxon>Chordata</taxon>
        <taxon>Craniata</taxon>
        <taxon>Vertebrata</taxon>
        <taxon>Euteleostomi</taxon>
        <taxon>Actinopterygii</taxon>
        <taxon>Neopterygii</taxon>
        <taxon>Teleostei</taxon>
        <taxon>Neoteleostei</taxon>
        <taxon>Acanthomorphata</taxon>
        <taxon>Eupercaria</taxon>
        <taxon>Tetraodontiformes</taxon>
        <taxon>Tetradontoidea</taxon>
        <taxon>Tetraodontidae</taxon>
        <taxon>Takifugu</taxon>
    </lineage>
</organism>
<dbReference type="AlphaFoldDB" id="A0A5C6N1C3"/>
<evidence type="ECO:0000259" key="4">
    <source>
        <dbReference type="PROSITE" id="PS50237"/>
    </source>
</evidence>
<comment type="caution">
    <text evidence="5">The sequence shown here is derived from an EMBL/GenBank/DDBJ whole genome shotgun (WGS) entry which is preliminary data.</text>
</comment>
<dbReference type="InterPro" id="IPR035983">
    <property type="entry name" value="Hect_E3_ubiquitin_ligase"/>
</dbReference>
<comment type="caution">
    <text evidence="3">Lacks conserved residue(s) required for the propagation of feature annotation.</text>
</comment>
<gene>
    <name evidence="5" type="ORF">D4764_05G0008690</name>
</gene>
<dbReference type="GO" id="GO:0004842">
    <property type="term" value="F:ubiquitin-protein transferase activity"/>
    <property type="evidence" value="ECO:0007669"/>
    <property type="project" value="InterPro"/>
</dbReference>
<dbReference type="SUPFAM" id="SSF56204">
    <property type="entry name" value="Hect, E3 ligase catalytic domain"/>
    <property type="match status" value="1"/>
</dbReference>
<keyword evidence="2 3" id="KW-0833">Ubl conjugation pathway</keyword>
<keyword evidence="6" id="KW-1185">Reference proteome</keyword>
<evidence type="ECO:0000256" key="3">
    <source>
        <dbReference type="PROSITE-ProRule" id="PRU00104"/>
    </source>
</evidence>
<dbReference type="PROSITE" id="PS50237">
    <property type="entry name" value="HECT"/>
    <property type="match status" value="1"/>
</dbReference>
<dbReference type="InterPro" id="IPR000569">
    <property type="entry name" value="HECT_dom"/>
</dbReference>